<dbReference type="InterPro" id="IPR040079">
    <property type="entry name" value="Glutathione_S-Trfase"/>
</dbReference>
<evidence type="ECO:0000313" key="3">
    <source>
        <dbReference type="EMBL" id="WFL76817.1"/>
    </source>
</evidence>
<dbReference type="SFLD" id="SFLDS00019">
    <property type="entry name" value="Glutathione_Transferase_(cytos"/>
    <property type="match status" value="1"/>
</dbReference>
<keyword evidence="4" id="KW-1185">Reference proteome</keyword>
<dbReference type="RefSeq" id="WP_278015576.1">
    <property type="nucleotide sequence ID" value="NZ_CP121106.1"/>
</dbReference>
<dbReference type="PROSITE" id="PS50405">
    <property type="entry name" value="GST_CTER"/>
    <property type="match status" value="1"/>
</dbReference>
<dbReference type="InterPro" id="IPR036282">
    <property type="entry name" value="Glutathione-S-Trfase_C_sf"/>
</dbReference>
<proteinExistence type="predicted"/>
<dbReference type="Gene3D" id="3.40.30.10">
    <property type="entry name" value="Glutaredoxin"/>
    <property type="match status" value="1"/>
</dbReference>
<evidence type="ECO:0000259" key="1">
    <source>
        <dbReference type="PROSITE" id="PS50404"/>
    </source>
</evidence>
<reference evidence="3 4" key="1">
    <citation type="submission" date="2023-03" db="EMBL/GenBank/DDBJ databases">
        <title>Altererythrobacter sp. CAU 1644 isolated from sand.</title>
        <authorList>
            <person name="Kim W."/>
        </authorList>
    </citation>
    <scope>NUCLEOTIDE SEQUENCE [LARGE SCALE GENOMIC DNA]</scope>
    <source>
        <strain evidence="3 4">CAU 1644</strain>
    </source>
</reference>
<gene>
    <name evidence="3" type="ORF">P7228_12540</name>
</gene>
<dbReference type="InterPro" id="IPR036249">
    <property type="entry name" value="Thioredoxin-like_sf"/>
</dbReference>
<dbReference type="Gene3D" id="1.20.1050.10">
    <property type="match status" value="1"/>
</dbReference>
<dbReference type="SUPFAM" id="SSF52833">
    <property type="entry name" value="Thioredoxin-like"/>
    <property type="match status" value="1"/>
</dbReference>
<feature type="domain" description="GST N-terminal" evidence="1">
    <location>
        <begin position="3"/>
        <end position="77"/>
    </location>
</feature>
<dbReference type="InterPro" id="IPR004045">
    <property type="entry name" value="Glutathione_S-Trfase_N"/>
</dbReference>
<dbReference type="InterPro" id="IPR050983">
    <property type="entry name" value="GST_Omega/HSP26"/>
</dbReference>
<sequence>MSAEVRIFGTVISTYTRIVQITCEEAGLSHETIATAAPSPENRHPFGKVPVVEVDGLELYESVSIVQYLDNAHNRGALQPDDPGRRAAMDRWVAIANNYLFPLFEHGLVMPWIMHRFAGMPIDRERIDRALPNISRALAFCDAEIAVDGAWTTGAFDLADVFLYCVLRGVQLTPQGGAGIAQCPQLSAWMAITEQRGSIRATRWESEPQ</sequence>
<dbReference type="InterPro" id="IPR010987">
    <property type="entry name" value="Glutathione-S-Trfase_C-like"/>
</dbReference>
<dbReference type="Pfam" id="PF13417">
    <property type="entry name" value="GST_N_3"/>
    <property type="match status" value="1"/>
</dbReference>
<dbReference type="EMBL" id="CP121106">
    <property type="protein sequence ID" value="WFL76817.1"/>
    <property type="molecule type" value="Genomic_DNA"/>
</dbReference>
<name>A0ABY8FPQ1_9SPHN</name>
<accession>A0ABY8FPQ1</accession>
<protein>
    <submittedName>
        <fullName evidence="3">Glutathione S-transferase family protein</fullName>
    </submittedName>
</protein>
<dbReference type="PROSITE" id="PS50404">
    <property type="entry name" value="GST_NTER"/>
    <property type="match status" value="1"/>
</dbReference>
<dbReference type="Proteomes" id="UP001215827">
    <property type="component" value="Chromosome"/>
</dbReference>
<feature type="domain" description="GST C-terminal" evidence="2">
    <location>
        <begin position="82"/>
        <end position="209"/>
    </location>
</feature>
<evidence type="ECO:0000259" key="2">
    <source>
        <dbReference type="PROSITE" id="PS50405"/>
    </source>
</evidence>
<dbReference type="PANTHER" id="PTHR43968">
    <property type="match status" value="1"/>
</dbReference>
<dbReference type="SUPFAM" id="SSF47616">
    <property type="entry name" value="GST C-terminal domain-like"/>
    <property type="match status" value="1"/>
</dbReference>
<dbReference type="Pfam" id="PF13410">
    <property type="entry name" value="GST_C_2"/>
    <property type="match status" value="1"/>
</dbReference>
<dbReference type="CDD" id="cd00299">
    <property type="entry name" value="GST_C_family"/>
    <property type="match status" value="1"/>
</dbReference>
<organism evidence="3 4">
    <name type="scientific">Altererythrobacter arenosus</name>
    <dbReference type="NCBI Taxonomy" id="3032592"/>
    <lineage>
        <taxon>Bacteria</taxon>
        <taxon>Pseudomonadati</taxon>
        <taxon>Pseudomonadota</taxon>
        <taxon>Alphaproteobacteria</taxon>
        <taxon>Sphingomonadales</taxon>
        <taxon>Erythrobacteraceae</taxon>
        <taxon>Altererythrobacter</taxon>
    </lineage>
</organism>
<evidence type="ECO:0000313" key="4">
    <source>
        <dbReference type="Proteomes" id="UP001215827"/>
    </source>
</evidence>
<dbReference type="PANTHER" id="PTHR43968:SF6">
    <property type="entry name" value="GLUTATHIONE S-TRANSFERASE OMEGA"/>
    <property type="match status" value="1"/>
</dbReference>